<comment type="caution">
    <text evidence="1">The sequence shown here is derived from an EMBL/GenBank/DDBJ whole genome shotgun (WGS) entry which is preliminary data.</text>
</comment>
<gene>
    <name evidence="1" type="ORF">MKW98_004351</name>
</gene>
<name>A0AAD4SQR3_9MAGN</name>
<dbReference type="EMBL" id="JAJJMB010009125">
    <property type="protein sequence ID" value="KAI3915910.1"/>
    <property type="molecule type" value="Genomic_DNA"/>
</dbReference>
<accession>A0AAD4SQR3</accession>
<proteinExistence type="predicted"/>
<dbReference type="Proteomes" id="UP001202328">
    <property type="component" value="Unassembled WGS sequence"/>
</dbReference>
<evidence type="ECO:0000313" key="2">
    <source>
        <dbReference type="Proteomes" id="UP001202328"/>
    </source>
</evidence>
<dbReference type="AlphaFoldDB" id="A0AAD4SQR3"/>
<sequence length="210" mass="23263">MAEGGGQQIMDFCDTNYISVEGGVKLFPRIHSIFRPAGSGVTFITDILMGENSCPAANSEEFKIVELNETTDGSDLLSEELLPIQSLHLLCKYLIFIENGLNFWNGSQGAIVIHYFLLAVGDDEICHVDDGQWAYGGRKLFTCKKITSWAVINFCSSIKTSDFCANFIEHARAKGMIVEEPALKFDEDEGTKNLPASDRVEHIFKALKAK</sequence>
<keyword evidence="2" id="KW-1185">Reference proteome</keyword>
<dbReference type="Gene3D" id="3.40.50.2300">
    <property type="match status" value="1"/>
</dbReference>
<protein>
    <submittedName>
        <fullName evidence="1">Uncharacterized protein</fullName>
    </submittedName>
</protein>
<evidence type="ECO:0000313" key="1">
    <source>
        <dbReference type="EMBL" id="KAI3915910.1"/>
    </source>
</evidence>
<reference evidence="1" key="1">
    <citation type="submission" date="2022-04" db="EMBL/GenBank/DDBJ databases">
        <title>A functionally conserved STORR gene fusion in Papaver species that diverged 16.8 million years ago.</title>
        <authorList>
            <person name="Catania T."/>
        </authorList>
    </citation>
    <scope>NUCLEOTIDE SEQUENCE</scope>
    <source>
        <strain evidence="1">S-188037</strain>
    </source>
</reference>
<organism evidence="1 2">
    <name type="scientific">Papaver atlanticum</name>
    <dbReference type="NCBI Taxonomy" id="357466"/>
    <lineage>
        <taxon>Eukaryota</taxon>
        <taxon>Viridiplantae</taxon>
        <taxon>Streptophyta</taxon>
        <taxon>Embryophyta</taxon>
        <taxon>Tracheophyta</taxon>
        <taxon>Spermatophyta</taxon>
        <taxon>Magnoliopsida</taxon>
        <taxon>Ranunculales</taxon>
        <taxon>Papaveraceae</taxon>
        <taxon>Papaveroideae</taxon>
        <taxon>Papaver</taxon>
    </lineage>
</organism>